<proteinExistence type="inferred from homology"/>
<comment type="similarity">
    <text evidence="2">Belongs to the NAD(P)-dependent epimerase/dehydratase family. Dihydroflavonol-4-reductase subfamily.</text>
</comment>
<dbReference type="Pfam" id="PF01370">
    <property type="entry name" value="Epimerase"/>
    <property type="match status" value="1"/>
</dbReference>
<evidence type="ECO:0000256" key="2">
    <source>
        <dbReference type="ARBA" id="ARBA00023445"/>
    </source>
</evidence>
<reference evidence="5" key="1">
    <citation type="submission" date="2022-11" db="UniProtKB">
        <authorList>
            <consortium name="WormBaseParasite"/>
        </authorList>
    </citation>
    <scope>IDENTIFICATION</scope>
</reference>
<dbReference type="AlphaFoldDB" id="A0A914UJD6"/>
<dbReference type="Gene3D" id="3.40.50.720">
    <property type="entry name" value="NAD(P)-binding Rossmann-like Domain"/>
    <property type="match status" value="1"/>
</dbReference>
<accession>A0A914UJD6</accession>
<sequence length="352" mass="39029">MDNLVLVTGASGFVGLHCVKLLLANGFNVRGTVRSLRNARKIEPLNNLKRETTTRGTLQLCEADLMNESSWEKAVNGCTSVLHVAAPVPLPSAVEDELKLIELSVEGTMNVLRAAARENTVRRVVITSSISAVCAGVRKKNEFDEKDYSRTESRYASSYDRSKTLAEKAAWQFVKQINQAEGRQLELVTICPGLILGPNMHGGDFASSEAVARIMRGGAPLVPRLYMPIVDVRDVARAMLRALEQPNAAGERILLVNQPSTSFVDIARILHAEFRSKGYLISTIPCPFVFVKVGSWFSPTLRYALPFIDRPISFDTRKMKNLLEMNDLIPPSQSIVEMAYNLIEHGQLPKKY</sequence>
<evidence type="ECO:0000256" key="1">
    <source>
        <dbReference type="ARBA" id="ARBA00023002"/>
    </source>
</evidence>
<dbReference type="InterPro" id="IPR001509">
    <property type="entry name" value="Epimerase_deHydtase"/>
</dbReference>
<dbReference type="SUPFAM" id="SSF51735">
    <property type="entry name" value="NAD(P)-binding Rossmann-fold domains"/>
    <property type="match status" value="1"/>
</dbReference>
<feature type="domain" description="NAD-dependent epimerase/dehydratase" evidence="3">
    <location>
        <begin position="5"/>
        <end position="250"/>
    </location>
</feature>
<evidence type="ECO:0000313" key="4">
    <source>
        <dbReference type="Proteomes" id="UP000887566"/>
    </source>
</evidence>
<dbReference type="InterPro" id="IPR036291">
    <property type="entry name" value="NAD(P)-bd_dom_sf"/>
</dbReference>
<dbReference type="PANTHER" id="PTHR10366">
    <property type="entry name" value="NAD DEPENDENT EPIMERASE/DEHYDRATASE"/>
    <property type="match status" value="1"/>
</dbReference>
<dbReference type="Proteomes" id="UP000887566">
    <property type="component" value="Unplaced"/>
</dbReference>
<organism evidence="4 5">
    <name type="scientific">Plectus sambesii</name>
    <dbReference type="NCBI Taxonomy" id="2011161"/>
    <lineage>
        <taxon>Eukaryota</taxon>
        <taxon>Metazoa</taxon>
        <taxon>Ecdysozoa</taxon>
        <taxon>Nematoda</taxon>
        <taxon>Chromadorea</taxon>
        <taxon>Plectida</taxon>
        <taxon>Plectina</taxon>
        <taxon>Plectoidea</taxon>
        <taxon>Plectidae</taxon>
        <taxon>Plectus</taxon>
    </lineage>
</organism>
<evidence type="ECO:0000259" key="3">
    <source>
        <dbReference type="Pfam" id="PF01370"/>
    </source>
</evidence>
<dbReference type="InterPro" id="IPR050425">
    <property type="entry name" value="NAD(P)_dehydrat-like"/>
</dbReference>
<dbReference type="FunFam" id="3.40.50.720:FF:000336">
    <property type="entry name" value="Aldehyde reductase"/>
    <property type="match status" value="1"/>
</dbReference>
<keyword evidence="1" id="KW-0560">Oxidoreductase</keyword>
<protein>
    <submittedName>
        <fullName evidence="5">NAD-dependent epimerase/dehydratase domain-containing protein</fullName>
    </submittedName>
</protein>
<dbReference type="GO" id="GO:0016616">
    <property type="term" value="F:oxidoreductase activity, acting on the CH-OH group of donors, NAD or NADP as acceptor"/>
    <property type="evidence" value="ECO:0007669"/>
    <property type="project" value="TreeGrafter"/>
</dbReference>
<dbReference type="WBParaSite" id="PSAMB.scaffold1036size36860.g10644.t1">
    <property type="protein sequence ID" value="PSAMB.scaffold1036size36860.g10644.t1"/>
    <property type="gene ID" value="PSAMB.scaffold1036size36860.g10644"/>
</dbReference>
<keyword evidence="4" id="KW-1185">Reference proteome</keyword>
<name>A0A914UJD6_9BILA</name>
<dbReference type="PANTHER" id="PTHR10366:SF564">
    <property type="entry name" value="STEROL-4-ALPHA-CARBOXYLATE 3-DEHYDROGENASE, DECARBOXYLATING"/>
    <property type="match status" value="1"/>
</dbReference>
<evidence type="ECO:0000313" key="5">
    <source>
        <dbReference type="WBParaSite" id="PSAMB.scaffold1036size36860.g10644.t1"/>
    </source>
</evidence>